<accession>A0A852RDG4</accession>
<keyword evidence="2" id="KW-0812">Transmembrane</keyword>
<feature type="transmembrane region" description="Helical" evidence="2">
    <location>
        <begin position="366"/>
        <end position="387"/>
    </location>
</feature>
<keyword evidence="5" id="KW-1185">Reference proteome</keyword>
<feature type="chain" id="PRO_5032441714" evidence="3">
    <location>
        <begin position="31"/>
        <end position="511"/>
    </location>
</feature>
<feature type="region of interest" description="Disordered" evidence="1">
    <location>
        <begin position="479"/>
        <end position="511"/>
    </location>
</feature>
<evidence type="ECO:0000256" key="3">
    <source>
        <dbReference type="SAM" id="SignalP"/>
    </source>
</evidence>
<feature type="transmembrane region" description="Helical" evidence="2">
    <location>
        <begin position="458"/>
        <end position="477"/>
    </location>
</feature>
<keyword evidence="2" id="KW-0472">Membrane</keyword>
<proteinExistence type="predicted"/>
<sequence>MSAPIRRLSASLATTAIACAALLAPTAAHAADLDCESGRIAGPLQSATVKDASGATLGQMQAPLCAVTGQLIPHPQFTTAPGSYEVEFRPDTQGFVEQYDVTIYPAVSAEQLEKSGKYFAIAAEDDLPGGVWDKIGSASDGLFAMPGTGAFSAGPVSDGLASGTAFLSSNDPQLTAQGAAGLAGEVTWQPVVDPASGDVLWSVQEYLVPLASAGDSKRPFKVPSAGYQIYDAPTGASAGGELAPGDTVQATSFTAGWALSDEGWIREPAIKIDDGNESSETWAKVKEKTGAAWDATKEKSKNLTAAAKEKASETKQSSRTLTFPAMVSSSILSVIAAILAIAALVVRRAHGLALTTPSGIARTATAFVTAPAALIISLFAAATAPFAWTWPPILAGASGLLSVAALYVFAARLRGGHAHESQEALIAGLRSPVAIGAGLATAAATIGVTAIAGLAWPAYVVAALGSIVAYAGIALTAKHPPENTDTEAEQTDTPDGEIVEAPAEAEPEMAE</sequence>
<evidence type="ECO:0000256" key="2">
    <source>
        <dbReference type="SAM" id="Phobius"/>
    </source>
</evidence>
<evidence type="ECO:0000313" key="4">
    <source>
        <dbReference type="EMBL" id="NYD26920.1"/>
    </source>
</evidence>
<protein>
    <submittedName>
        <fullName evidence="4">Uncharacterized protein</fullName>
    </submittedName>
</protein>
<feature type="transmembrane region" description="Helical" evidence="2">
    <location>
        <begin position="393"/>
        <end position="413"/>
    </location>
</feature>
<feature type="signal peptide" evidence="3">
    <location>
        <begin position="1"/>
        <end position="30"/>
    </location>
</feature>
<dbReference type="PROSITE" id="PS51257">
    <property type="entry name" value="PROKAR_LIPOPROTEIN"/>
    <property type="match status" value="1"/>
</dbReference>
<keyword evidence="3" id="KW-0732">Signal</keyword>
<name>A0A852RDG4_9MICO</name>
<dbReference type="RefSeq" id="WP_185986978.1">
    <property type="nucleotide sequence ID" value="NZ_BAAALZ010000001.1"/>
</dbReference>
<dbReference type="Proteomes" id="UP000586095">
    <property type="component" value="Unassembled WGS sequence"/>
</dbReference>
<evidence type="ECO:0000256" key="1">
    <source>
        <dbReference type="SAM" id="MobiDB-lite"/>
    </source>
</evidence>
<reference evidence="4 5" key="1">
    <citation type="submission" date="2020-07" db="EMBL/GenBank/DDBJ databases">
        <title>Sequencing the genomes of 1000 actinobacteria strains.</title>
        <authorList>
            <person name="Klenk H.-P."/>
        </authorList>
    </citation>
    <scope>NUCLEOTIDE SEQUENCE [LARGE SCALE GENOMIC DNA]</scope>
    <source>
        <strain evidence="4 5">DSM 17380</strain>
    </source>
</reference>
<keyword evidence="2" id="KW-1133">Transmembrane helix</keyword>
<organism evidence="4 5">
    <name type="scientific">Leucobacter aridicollis</name>
    <dbReference type="NCBI Taxonomy" id="283878"/>
    <lineage>
        <taxon>Bacteria</taxon>
        <taxon>Bacillati</taxon>
        <taxon>Actinomycetota</taxon>
        <taxon>Actinomycetes</taxon>
        <taxon>Micrococcales</taxon>
        <taxon>Microbacteriaceae</taxon>
        <taxon>Leucobacter</taxon>
    </lineage>
</organism>
<dbReference type="EMBL" id="JACCBD010000001">
    <property type="protein sequence ID" value="NYD26920.1"/>
    <property type="molecule type" value="Genomic_DNA"/>
</dbReference>
<comment type="caution">
    <text evidence="4">The sequence shown here is derived from an EMBL/GenBank/DDBJ whole genome shotgun (WGS) entry which is preliminary data.</text>
</comment>
<feature type="transmembrane region" description="Helical" evidence="2">
    <location>
        <begin position="433"/>
        <end position="452"/>
    </location>
</feature>
<feature type="transmembrane region" description="Helical" evidence="2">
    <location>
        <begin position="323"/>
        <end position="346"/>
    </location>
</feature>
<dbReference type="AlphaFoldDB" id="A0A852RDG4"/>
<evidence type="ECO:0000313" key="5">
    <source>
        <dbReference type="Proteomes" id="UP000586095"/>
    </source>
</evidence>
<feature type="compositionally biased region" description="Acidic residues" evidence="1">
    <location>
        <begin position="484"/>
        <end position="511"/>
    </location>
</feature>
<gene>
    <name evidence="4" type="ORF">BJ960_001723</name>
</gene>